<accession>A0ABR2ZX33</accession>
<organism evidence="6 7">
    <name type="scientific">Marasmius tenuissimus</name>
    <dbReference type="NCBI Taxonomy" id="585030"/>
    <lineage>
        <taxon>Eukaryota</taxon>
        <taxon>Fungi</taxon>
        <taxon>Dikarya</taxon>
        <taxon>Basidiomycota</taxon>
        <taxon>Agaricomycotina</taxon>
        <taxon>Agaricomycetes</taxon>
        <taxon>Agaricomycetidae</taxon>
        <taxon>Agaricales</taxon>
        <taxon>Marasmiineae</taxon>
        <taxon>Marasmiaceae</taxon>
        <taxon>Marasmius</taxon>
    </lineage>
</organism>
<evidence type="ECO:0000259" key="5">
    <source>
        <dbReference type="PROSITE" id="PS50118"/>
    </source>
</evidence>
<keyword evidence="2" id="KW-0804">Transcription</keyword>
<dbReference type="Pfam" id="PF00505">
    <property type="entry name" value="HMG_box"/>
    <property type="match status" value="1"/>
</dbReference>
<feature type="compositionally biased region" description="Low complexity" evidence="4">
    <location>
        <begin position="112"/>
        <end position="131"/>
    </location>
</feature>
<evidence type="ECO:0000256" key="2">
    <source>
        <dbReference type="ARBA" id="ARBA00023163"/>
    </source>
</evidence>
<dbReference type="InterPro" id="IPR009071">
    <property type="entry name" value="HMG_box_dom"/>
</dbReference>
<evidence type="ECO:0000256" key="1">
    <source>
        <dbReference type="ARBA" id="ARBA00023125"/>
    </source>
</evidence>
<reference evidence="6 7" key="1">
    <citation type="submission" date="2024-05" db="EMBL/GenBank/DDBJ databases">
        <title>A draft genome resource for the thread blight pathogen Marasmius tenuissimus strain MS-2.</title>
        <authorList>
            <person name="Yulfo-Soto G.E."/>
            <person name="Baruah I.K."/>
            <person name="Amoako-Attah I."/>
            <person name="Bukari Y."/>
            <person name="Meinhardt L.W."/>
            <person name="Bailey B.A."/>
            <person name="Cohen S.P."/>
        </authorList>
    </citation>
    <scope>NUCLEOTIDE SEQUENCE [LARGE SCALE GENOMIC DNA]</scope>
    <source>
        <strain evidence="6 7">MS-2</strain>
    </source>
</reference>
<name>A0ABR2ZX33_9AGAR</name>
<dbReference type="Proteomes" id="UP001437256">
    <property type="component" value="Unassembled WGS sequence"/>
</dbReference>
<dbReference type="InterPro" id="IPR036910">
    <property type="entry name" value="HMG_box_dom_sf"/>
</dbReference>
<dbReference type="Gene3D" id="1.10.30.10">
    <property type="entry name" value="High mobility group box domain"/>
    <property type="match status" value="1"/>
</dbReference>
<dbReference type="InterPro" id="IPR050140">
    <property type="entry name" value="SRY-related_HMG-box_TF-like"/>
</dbReference>
<dbReference type="PANTHER" id="PTHR10270:SF161">
    <property type="entry name" value="SEX-DETERMINING REGION Y PROTEIN"/>
    <property type="match status" value="1"/>
</dbReference>
<dbReference type="SUPFAM" id="SSF47095">
    <property type="entry name" value="HMG-box"/>
    <property type="match status" value="1"/>
</dbReference>
<proteinExistence type="predicted"/>
<dbReference type="EMBL" id="JBBXMP010000041">
    <property type="protein sequence ID" value="KAL0065963.1"/>
    <property type="molecule type" value="Genomic_DNA"/>
</dbReference>
<keyword evidence="3" id="KW-0539">Nucleus</keyword>
<evidence type="ECO:0000256" key="3">
    <source>
        <dbReference type="PROSITE-ProRule" id="PRU00267"/>
    </source>
</evidence>
<dbReference type="CDD" id="cd01389">
    <property type="entry name" value="HMG-box_ROX1-like"/>
    <property type="match status" value="1"/>
</dbReference>
<protein>
    <recommendedName>
        <fullName evidence="5">HMG box domain-containing protein</fullName>
    </recommendedName>
</protein>
<keyword evidence="7" id="KW-1185">Reference proteome</keyword>
<dbReference type="PROSITE" id="PS50118">
    <property type="entry name" value="HMG_BOX_2"/>
    <property type="match status" value="1"/>
</dbReference>
<sequence>MPATHNVKSTNATGRIPRPANPFILFRRDALENGWVKLTYSDPQTGKEKKKRQSTLSKEIGALWTGMAQDVKKRYQDLAEQARSEHKRLYPAYQYRPQRKLNKEDKRLNRLPSSPGTSSAATSPSPEAESSAALVMSPSMFAQHSQFATSSLVPFVEETNASPAGLMFYYPDPQKMDATAVASMFQPEDFLVYSHFHNSDGHFPNFWDPETSQWHTIPIRSYSPLHVELPENLE</sequence>
<gene>
    <name evidence="6" type="ORF">AAF712_007091</name>
</gene>
<feature type="region of interest" description="Disordered" evidence="4">
    <location>
        <begin position="88"/>
        <end position="131"/>
    </location>
</feature>
<feature type="domain" description="HMG box" evidence="5">
    <location>
        <begin position="16"/>
        <end position="94"/>
    </location>
</feature>
<feature type="DNA-binding region" description="HMG box" evidence="3">
    <location>
        <begin position="16"/>
        <end position="94"/>
    </location>
</feature>
<evidence type="ECO:0000313" key="6">
    <source>
        <dbReference type="EMBL" id="KAL0065963.1"/>
    </source>
</evidence>
<dbReference type="SMART" id="SM00398">
    <property type="entry name" value="HMG"/>
    <property type="match status" value="1"/>
</dbReference>
<keyword evidence="1 3" id="KW-0238">DNA-binding</keyword>
<dbReference type="PANTHER" id="PTHR10270">
    <property type="entry name" value="SOX TRANSCRIPTION FACTOR"/>
    <property type="match status" value="1"/>
</dbReference>
<evidence type="ECO:0000256" key="4">
    <source>
        <dbReference type="SAM" id="MobiDB-lite"/>
    </source>
</evidence>
<evidence type="ECO:0000313" key="7">
    <source>
        <dbReference type="Proteomes" id="UP001437256"/>
    </source>
</evidence>
<comment type="caution">
    <text evidence="6">The sequence shown here is derived from an EMBL/GenBank/DDBJ whole genome shotgun (WGS) entry which is preliminary data.</text>
</comment>